<protein>
    <submittedName>
        <fullName evidence="3">Choline dehydrogenase-like flavoprotein</fullName>
    </submittedName>
</protein>
<proteinExistence type="inferred from homology"/>
<feature type="domain" description="Glucose-methanol-choline oxidoreductase C-terminal" evidence="2">
    <location>
        <begin position="100"/>
        <end position="282"/>
    </location>
</feature>
<dbReference type="PANTHER" id="PTHR11552">
    <property type="entry name" value="GLUCOSE-METHANOL-CHOLINE GMC OXIDOREDUCTASE"/>
    <property type="match status" value="1"/>
</dbReference>
<dbReference type="InterPro" id="IPR012132">
    <property type="entry name" value="GMC_OxRdtase"/>
</dbReference>
<comment type="caution">
    <text evidence="3">The sequence shown here is derived from an EMBL/GenBank/DDBJ whole genome shotgun (WGS) entry which is preliminary data.</text>
</comment>
<organism evidence="3 4">
    <name type="scientific">Hydrogenophaga laconesensis</name>
    <dbReference type="NCBI Taxonomy" id="1805971"/>
    <lineage>
        <taxon>Bacteria</taxon>
        <taxon>Pseudomonadati</taxon>
        <taxon>Pseudomonadota</taxon>
        <taxon>Betaproteobacteria</taxon>
        <taxon>Burkholderiales</taxon>
        <taxon>Comamonadaceae</taxon>
        <taxon>Hydrogenophaga</taxon>
    </lineage>
</organism>
<dbReference type="Gene3D" id="3.50.50.60">
    <property type="entry name" value="FAD/NAD(P)-binding domain"/>
    <property type="match status" value="2"/>
</dbReference>
<evidence type="ECO:0000256" key="1">
    <source>
        <dbReference type="ARBA" id="ARBA00010790"/>
    </source>
</evidence>
<evidence type="ECO:0000313" key="4">
    <source>
        <dbReference type="Proteomes" id="UP001265550"/>
    </source>
</evidence>
<evidence type="ECO:0000259" key="2">
    <source>
        <dbReference type="Pfam" id="PF05199"/>
    </source>
</evidence>
<reference evidence="3 4" key="1">
    <citation type="submission" date="2023-07" db="EMBL/GenBank/DDBJ databases">
        <title>Sorghum-associated microbial communities from plants grown in Nebraska, USA.</title>
        <authorList>
            <person name="Schachtman D."/>
        </authorList>
    </citation>
    <scope>NUCLEOTIDE SEQUENCE [LARGE SCALE GENOMIC DNA]</scope>
    <source>
        <strain evidence="3 4">BE240</strain>
    </source>
</reference>
<dbReference type="Gene3D" id="3.30.560.10">
    <property type="entry name" value="Glucose Oxidase, domain 3"/>
    <property type="match status" value="1"/>
</dbReference>
<dbReference type="Pfam" id="PF05199">
    <property type="entry name" value="GMC_oxred_C"/>
    <property type="match status" value="1"/>
</dbReference>
<dbReference type="SUPFAM" id="SSF54373">
    <property type="entry name" value="FAD-linked reductases, C-terminal domain"/>
    <property type="match status" value="1"/>
</dbReference>
<dbReference type="Proteomes" id="UP001265550">
    <property type="component" value="Unassembled WGS sequence"/>
</dbReference>
<dbReference type="PANTHER" id="PTHR11552:SF147">
    <property type="entry name" value="CHOLINE DEHYDROGENASE, MITOCHONDRIAL"/>
    <property type="match status" value="1"/>
</dbReference>
<evidence type="ECO:0000313" key="3">
    <source>
        <dbReference type="EMBL" id="MDR7097444.1"/>
    </source>
</evidence>
<gene>
    <name evidence="3" type="ORF">J2X09_005220</name>
</gene>
<dbReference type="SUPFAM" id="SSF51905">
    <property type="entry name" value="FAD/NAD(P)-binding domain"/>
    <property type="match status" value="1"/>
</dbReference>
<sequence>MVSGIGPGQHLAERSVQILLDRQGVGQNLQDHPLLSISSYLSREARADGASRRNFAYLRYSSGMAEGWDSDMIMMAICRSSWHAVGRRIGTLSANLAYAFSRGAVRISSTGIDTGPEVAFNWLADKRDRDRMVDAFHRMARIYGTGDVSRFASFPFMSSYSARVRVLQQNTFRNTFLTNMGAALMESSKTVRRLMIENYIQDTPPLKTLLSDRDLLEAYICRNVGSTFHPVGTCRLGAEDDPLAVTAPDSRVIGTQNIFVADASLMPEITRTNTNIPAIMIGEKVADLIKETT</sequence>
<comment type="similarity">
    <text evidence="1">Belongs to the GMC oxidoreductase family.</text>
</comment>
<accession>A0ABU1VJ34</accession>
<name>A0ABU1VJ34_9BURK</name>
<keyword evidence="4" id="KW-1185">Reference proteome</keyword>
<dbReference type="InterPro" id="IPR007867">
    <property type="entry name" value="GMC_OxRtase_C"/>
</dbReference>
<dbReference type="EMBL" id="JAVDWE010000026">
    <property type="protein sequence ID" value="MDR7097444.1"/>
    <property type="molecule type" value="Genomic_DNA"/>
</dbReference>
<dbReference type="InterPro" id="IPR036188">
    <property type="entry name" value="FAD/NAD-bd_sf"/>
</dbReference>